<dbReference type="Proteomes" id="UP000474777">
    <property type="component" value="Unassembled WGS sequence"/>
</dbReference>
<dbReference type="InterPro" id="IPR050960">
    <property type="entry name" value="AB_hydrolase_4_sf"/>
</dbReference>
<dbReference type="EMBL" id="JAAGWD010000005">
    <property type="protein sequence ID" value="NEM98670.1"/>
    <property type="molecule type" value="Genomic_DNA"/>
</dbReference>
<dbReference type="SUPFAM" id="SSF53474">
    <property type="entry name" value="alpha/beta-Hydrolases"/>
    <property type="match status" value="1"/>
</dbReference>
<keyword evidence="3 6" id="KW-0378">Hydrolase</keyword>
<comment type="similarity">
    <text evidence="1">Belongs to the AB hydrolase superfamily. AB hydrolase 4 family.</text>
</comment>
<reference evidence="6 7" key="1">
    <citation type="submission" date="2020-02" db="EMBL/GenBank/DDBJ databases">
        <authorList>
            <person name="Kim M.K."/>
        </authorList>
    </citation>
    <scope>NUCLEOTIDE SEQUENCE [LARGE SCALE GENOMIC DNA]</scope>
    <source>
        <strain evidence="6 7">BT327</strain>
    </source>
</reference>
<dbReference type="GO" id="GO:0047372">
    <property type="term" value="F:monoacylglycerol lipase activity"/>
    <property type="evidence" value="ECO:0007669"/>
    <property type="project" value="TreeGrafter"/>
</dbReference>
<name>A0A6B3LYC0_9BACT</name>
<evidence type="ECO:0000256" key="3">
    <source>
        <dbReference type="ARBA" id="ARBA00022801"/>
    </source>
</evidence>
<dbReference type="InterPro" id="IPR000073">
    <property type="entry name" value="AB_hydrolase_1"/>
</dbReference>
<sequence length="321" mass="36547">MPILSSSYKAPFYLFNGHLQTIIPSLFRQVDGISYSRERLTTPDDDFIDVDWSQVGSDSLVVLSHGLEGDSHRPYILGMVRAFNERGLDALAWNYRSCSGEPNKLLRSYHLGASDDLGFVIEHALHTGNYNTVHLIGFSAGGNITLKFLGEAPGQVPTEVKRSVVFSVPVDLKSSAQKISRIYTQRFLKTLGAKLEQKRQLFPEDIDLTNYSVLWSFPEFDNRYTAPMHGFRDADDYYTRSSSKQFLKHIQVPTLLVNAKNDPFLSEACYPFEEAKLNPNFYFEMPESGGHVGFTEDFRKDVYYSEARAVRFLLDEARYCL</sequence>
<evidence type="ECO:0000256" key="4">
    <source>
        <dbReference type="PIRSR" id="PIRSR005211-1"/>
    </source>
</evidence>
<dbReference type="Gene3D" id="3.40.50.1820">
    <property type="entry name" value="alpha/beta hydrolase"/>
    <property type="match status" value="1"/>
</dbReference>
<accession>A0A6B3LYC0</accession>
<evidence type="ECO:0000313" key="7">
    <source>
        <dbReference type="Proteomes" id="UP000474777"/>
    </source>
</evidence>
<keyword evidence="7" id="KW-1185">Reference proteome</keyword>
<gene>
    <name evidence="6" type="ORF">GXP69_13270</name>
</gene>
<evidence type="ECO:0000256" key="1">
    <source>
        <dbReference type="ARBA" id="ARBA00010884"/>
    </source>
</evidence>
<dbReference type="GO" id="GO:0034338">
    <property type="term" value="F:short-chain carboxylesterase activity"/>
    <property type="evidence" value="ECO:0007669"/>
    <property type="project" value="TreeGrafter"/>
</dbReference>
<dbReference type="RefSeq" id="WP_163915549.1">
    <property type="nucleotide sequence ID" value="NZ_JAAGWD010000005.1"/>
</dbReference>
<dbReference type="InterPro" id="IPR000952">
    <property type="entry name" value="AB_hydrolase_4_CS"/>
</dbReference>
<dbReference type="InterPro" id="IPR029058">
    <property type="entry name" value="AB_hydrolase_fold"/>
</dbReference>
<dbReference type="InterPro" id="IPR012020">
    <property type="entry name" value="ABHD4"/>
</dbReference>
<feature type="active site" description="Charge relay system" evidence="4">
    <location>
        <position position="139"/>
    </location>
</feature>
<evidence type="ECO:0000256" key="2">
    <source>
        <dbReference type="ARBA" id="ARBA00022487"/>
    </source>
</evidence>
<organism evidence="6 7">
    <name type="scientific">Pontibacter burrus</name>
    <dbReference type="NCBI Taxonomy" id="2704466"/>
    <lineage>
        <taxon>Bacteria</taxon>
        <taxon>Pseudomonadati</taxon>
        <taxon>Bacteroidota</taxon>
        <taxon>Cytophagia</taxon>
        <taxon>Cytophagales</taxon>
        <taxon>Hymenobacteraceae</taxon>
        <taxon>Pontibacter</taxon>
    </lineage>
</organism>
<feature type="domain" description="AB hydrolase-1" evidence="5">
    <location>
        <begin position="60"/>
        <end position="296"/>
    </location>
</feature>
<dbReference type="PROSITE" id="PS01133">
    <property type="entry name" value="UPF0017"/>
    <property type="match status" value="1"/>
</dbReference>
<proteinExistence type="inferred from homology"/>
<evidence type="ECO:0000259" key="5">
    <source>
        <dbReference type="Pfam" id="PF00561"/>
    </source>
</evidence>
<protein>
    <submittedName>
        <fullName evidence="6">Alpha/beta fold hydrolase</fullName>
    </submittedName>
</protein>
<dbReference type="Pfam" id="PF00561">
    <property type="entry name" value="Abhydrolase_1"/>
    <property type="match status" value="1"/>
</dbReference>
<comment type="caution">
    <text evidence="6">The sequence shown here is derived from an EMBL/GenBank/DDBJ whole genome shotgun (WGS) entry which is preliminary data.</text>
</comment>
<evidence type="ECO:0000313" key="6">
    <source>
        <dbReference type="EMBL" id="NEM98670.1"/>
    </source>
</evidence>
<feature type="active site" description="Charge relay system" evidence="4">
    <location>
        <position position="291"/>
    </location>
</feature>
<keyword evidence="2" id="KW-0719">Serine esterase</keyword>
<dbReference type="PIRSF" id="PIRSF005211">
    <property type="entry name" value="Ab_hydro_YheT"/>
    <property type="match status" value="1"/>
</dbReference>
<dbReference type="PANTHER" id="PTHR10794:SF94">
    <property type="entry name" value="ESTERASE YHET-RELATED"/>
    <property type="match status" value="1"/>
</dbReference>
<feature type="active site" description="Charge relay system" evidence="4">
    <location>
        <position position="262"/>
    </location>
</feature>
<dbReference type="PANTHER" id="PTHR10794">
    <property type="entry name" value="ABHYDROLASE DOMAIN-CONTAINING PROTEIN"/>
    <property type="match status" value="1"/>
</dbReference>
<dbReference type="AlphaFoldDB" id="A0A6B3LYC0"/>